<feature type="binding site" description="axial binding residue" evidence="19">
    <location>
        <position position="97"/>
    </location>
    <ligand>
        <name>heme b</name>
        <dbReference type="ChEBI" id="CHEBI:60344"/>
        <label>b566</label>
    </ligand>
    <ligandPart>
        <name>Fe</name>
        <dbReference type="ChEBI" id="CHEBI:18248"/>
    </ligandPart>
</feature>
<comment type="subcellular location">
    <subcellularLocation>
        <location evidence="2">Mitochondrion inner membrane</location>
        <topology evidence="2">Multi-pass membrane protein</topology>
    </subcellularLocation>
</comment>
<dbReference type="Gene3D" id="1.20.810.10">
    <property type="entry name" value="Cytochrome Bc1 Complex, Chain C"/>
    <property type="match status" value="1"/>
</dbReference>
<comment type="function">
    <text evidence="1 20">Component of the ubiquinol-cytochrome c reductase complex (complex III or cytochrome b-c1 complex) that is part of the mitochondrial respiratory chain. The b-c1 complex mediates electron transfer from ubiquinol to cytochrome c. Contributes to the generation of a proton gradient across the mitochondrial membrane that is then used for ATP synthesis.</text>
</comment>
<dbReference type="PROSITE" id="PS51003">
    <property type="entry name" value="CYTB_CTER"/>
    <property type="match status" value="1"/>
</dbReference>
<evidence type="ECO:0000256" key="14">
    <source>
        <dbReference type="ARBA" id="ARBA00023075"/>
    </source>
</evidence>
<evidence type="ECO:0000256" key="12">
    <source>
        <dbReference type="ARBA" id="ARBA00022989"/>
    </source>
</evidence>
<keyword evidence="9 19" id="KW-0479">Metal-binding</keyword>
<keyword evidence="14" id="KW-0830">Ubiquinone</keyword>
<dbReference type="PANTHER" id="PTHR19271:SF16">
    <property type="entry name" value="CYTOCHROME B"/>
    <property type="match status" value="1"/>
</dbReference>
<evidence type="ECO:0000256" key="9">
    <source>
        <dbReference type="ARBA" id="ARBA00022723"/>
    </source>
</evidence>
<feature type="transmembrane region" description="Helical" evidence="20">
    <location>
        <begin position="320"/>
        <end position="340"/>
    </location>
</feature>
<keyword evidence="7 20" id="KW-0679">Respiratory chain</keyword>
<dbReference type="CDD" id="cd00284">
    <property type="entry name" value="Cytochrome_b_N"/>
    <property type="match status" value="1"/>
</dbReference>
<keyword evidence="15 20" id="KW-0496">Mitochondrion</keyword>
<evidence type="ECO:0000256" key="17">
    <source>
        <dbReference type="ARBA" id="ARBA00061233"/>
    </source>
</evidence>
<keyword evidence="12 20" id="KW-1133">Transmembrane helix</keyword>
<evidence type="ECO:0000256" key="7">
    <source>
        <dbReference type="ARBA" id="ARBA00022660"/>
    </source>
</evidence>
<keyword evidence="6 19" id="KW-0349">Heme</keyword>
<dbReference type="GO" id="GO:0046872">
    <property type="term" value="F:metal ion binding"/>
    <property type="evidence" value="ECO:0007669"/>
    <property type="project" value="UniProtKB-UniRule"/>
</dbReference>
<evidence type="ECO:0000256" key="13">
    <source>
        <dbReference type="ARBA" id="ARBA00023004"/>
    </source>
</evidence>
<evidence type="ECO:0000256" key="18">
    <source>
        <dbReference type="PIRSR" id="PIRSR038885-1"/>
    </source>
</evidence>
<dbReference type="InterPro" id="IPR048260">
    <property type="entry name" value="Cytochrome_b_C_euk/bac"/>
</dbReference>
<evidence type="ECO:0000259" key="21">
    <source>
        <dbReference type="PROSITE" id="PS51002"/>
    </source>
</evidence>
<dbReference type="GO" id="GO:0045275">
    <property type="term" value="C:respiratory chain complex III"/>
    <property type="evidence" value="ECO:0007669"/>
    <property type="project" value="InterPro"/>
</dbReference>
<evidence type="ECO:0000256" key="20">
    <source>
        <dbReference type="RuleBase" id="RU362117"/>
    </source>
</evidence>
<dbReference type="CDD" id="cd00290">
    <property type="entry name" value="cytochrome_b_C"/>
    <property type="match status" value="1"/>
</dbReference>
<organism evidence="23">
    <name type="scientific">Odontobutis yaluensis</name>
    <dbReference type="NCBI Taxonomy" id="357170"/>
    <lineage>
        <taxon>Eukaryota</taxon>
        <taxon>Metazoa</taxon>
        <taxon>Chordata</taxon>
        <taxon>Craniata</taxon>
        <taxon>Vertebrata</taxon>
        <taxon>Euteleostomi</taxon>
        <taxon>Actinopterygii</taxon>
        <taxon>Neopterygii</taxon>
        <taxon>Teleostei</taxon>
        <taxon>Neoteleostei</taxon>
        <taxon>Acanthomorphata</taxon>
        <taxon>Gobiaria</taxon>
        <taxon>Gobiiformes</taxon>
        <taxon>Gobioidei</taxon>
        <taxon>Odontobutidae</taxon>
        <taxon>Odontobutis</taxon>
    </lineage>
</organism>
<dbReference type="FunFam" id="1.20.810.10:FF:000002">
    <property type="entry name" value="Cytochrome b"/>
    <property type="match status" value="1"/>
</dbReference>
<dbReference type="InterPro" id="IPR027387">
    <property type="entry name" value="Cytb/b6-like_sf"/>
</dbReference>
<keyword evidence="5 20" id="KW-0813">Transport</keyword>
<feature type="binding site" description="axial binding residue" evidence="19">
    <location>
        <position position="196"/>
    </location>
    <ligand>
        <name>heme b</name>
        <dbReference type="ChEBI" id="CHEBI:60344"/>
        <label>b566</label>
    </ligand>
    <ligandPart>
        <name>Fe</name>
        <dbReference type="ChEBI" id="CHEBI:18248"/>
    </ligandPart>
</feature>
<feature type="transmembrane region" description="Helical" evidence="20">
    <location>
        <begin position="29"/>
        <end position="56"/>
    </location>
</feature>
<dbReference type="Pfam" id="PF00033">
    <property type="entry name" value="Cytochrome_B"/>
    <property type="match status" value="1"/>
</dbReference>
<proteinExistence type="inferred from homology"/>
<evidence type="ECO:0000313" key="23">
    <source>
        <dbReference type="EMBL" id="AIZ76665.1"/>
    </source>
</evidence>
<feature type="transmembrane region" description="Helical" evidence="20">
    <location>
        <begin position="178"/>
        <end position="200"/>
    </location>
</feature>
<dbReference type="PROSITE" id="PS51002">
    <property type="entry name" value="CYTB_NTER"/>
    <property type="match status" value="1"/>
</dbReference>
<protein>
    <recommendedName>
        <fullName evidence="4 20">Cytochrome b</fullName>
    </recommendedName>
</protein>
<evidence type="ECO:0000256" key="10">
    <source>
        <dbReference type="ARBA" id="ARBA00022792"/>
    </source>
</evidence>
<dbReference type="PANTHER" id="PTHR19271">
    <property type="entry name" value="CYTOCHROME B"/>
    <property type="match status" value="1"/>
</dbReference>
<feature type="binding site" evidence="18">
    <location>
        <position position="201"/>
    </location>
    <ligand>
        <name>a ubiquinone</name>
        <dbReference type="ChEBI" id="CHEBI:16389"/>
    </ligand>
</feature>
<keyword evidence="13 19" id="KW-0408">Iron</keyword>
<dbReference type="InterPro" id="IPR005798">
    <property type="entry name" value="Cyt_b/b6_C"/>
</dbReference>
<comment type="cofactor">
    <cofactor evidence="19">
        <name>heme</name>
        <dbReference type="ChEBI" id="CHEBI:30413"/>
    </cofactor>
    <text evidence="19">Binds 2 heme groups non-covalently.</text>
</comment>
<dbReference type="InterPro" id="IPR048259">
    <property type="entry name" value="Cytochrome_b_N_euk/bac"/>
</dbReference>
<dbReference type="Pfam" id="PF00032">
    <property type="entry name" value="Cytochrom_B_C"/>
    <property type="match status" value="1"/>
</dbReference>
<evidence type="ECO:0000256" key="19">
    <source>
        <dbReference type="PIRSR" id="PIRSR038885-2"/>
    </source>
</evidence>
<evidence type="ECO:0000256" key="3">
    <source>
        <dbReference type="ARBA" id="ARBA00011660"/>
    </source>
</evidence>
<feature type="transmembrane region" description="Helical" evidence="20">
    <location>
        <begin position="346"/>
        <end position="366"/>
    </location>
</feature>
<feature type="transmembrane region" description="Helical" evidence="20">
    <location>
        <begin position="229"/>
        <end position="250"/>
    </location>
</feature>
<dbReference type="InterPro" id="IPR005797">
    <property type="entry name" value="Cyt_b/b6_N"/>
</dbReference>
<feature type="transmembrane region" description="Helical" evidence="20">
    <location>
        <begin position="113"/>
        <end position="133"/>
    </location>
</feature>
<feature type="binding site" description="axial binding residue" evidence="19">
    <location>
        <position position="182"/>
    </location>
    <ligand>
        <name>heme b</name>
        <dbReference type="ChEBI" id="CHEBI:60344"/>
        <label>b562</label>
    </ligand>
    <ligandPart>
        <name>Fe</name>
        <dbReference type="ChEBI" id="CHEBI:18248"/>
    </ligandPart>
</feature>
<evidence type="ECO:0000256" key="16">
    <source>
        <dbReference type="ARBA" id="ARBA00023136"/>
    </source>
</evidence>
<accession>A0A0H3UZ00</accession>
<dbReference type="SUPFAM" id="SSF81648">
    <property type="entry name" value="a domain/subunit of cytochrome bc1 complex (Ubiquinol-cytochrome c reductase)"/>
    <property type="match status" value="1"/>
</dbReference>
<feature type="transmembrane region" description="Helical" evidence="20">
    <location>
        <begin position="77"/>
        <end position="98"/>
    </location>
</feature>
<feature type="transmembrane region" description="Helical" evidence="20">
    <location>
        <begin position="145"/>
        <end position="166"/>
    </location>
</feature>
<feature type="domain" description="Cytochrome b/b6 N-terminal region profile" evidence="21">
    <location>
        <begin position="1"/>
        <end position="209"/>
    </location>
</feature>
<dbReference type="PIRSF" id="PIRSF038885">
    <property type="entry name" value="COB"/>
    <property type="match status" value="1"/>
</dbReference>
<evidence type="ECO:0000256" key="4">
    <source>
        <dbReference type="ARBA" id="ARBA00013531"/>
    </source>
</evidence>
<feature type="transmembrane region" description="Helical" evidence="20">
    <location>
        <begin position="288"/>
        <end position="308"/>
    </location>
</feature>
<dbReference type="GO" id="GO:0016491">
    <property type="term" value="F:oxidoreductase activity"/>
    <property type="evidence" value="ECO:0007669"/>
    <property type="project" value="UniProtKB-UniRule"/>
</dbReference>
<dbReference type="SUPFAM" id="SSF81342">
    <property type="entry name" value="Transmembrane di-heme cytochromes"/>
    <property type="match status" value="1"/>
</dbReference>
<keyword evidence="16 20" id="KW-0472">Membrane</keyword>
<feature type="binding site" description="axial binding residue" evidence="19">
    <location>
        <position position="83"/>
    </location>
    <ligand>
        <name>heme b</name>
        <dbReference type="ChEBI" id="CHEBI:60344"/>
        <label>b562</label>
    </ligand>
    <ligandPart>
        <name>Fe</name>
        <dbReference type="ChEBI" id="CHEBI:18248"/>
    </ligandPart>
</feature>
<keyword evidence="11 20" id="KW-0249">Electron transport</keyword>
<name>A0A0H3UZ00_9GOBI</name>
<dbReference type="AlphaFoldDB" id="A0A0H3UZ00"/>
<comment type="subunit">
    <text evidence="3">The cytochrome bc1 complex contains 3 respiratory subunits (MT-CYB, CYC1 and UQCRFS1), 2 core proteins (UQCRC1 and UQCRC2) and probably 6 low-molecular weight proteins.</text>
</comment>
<evidence type="ECO:0000256" key="2">
    <source>
        <dbReference type="ARBA" id="ARBA00004448"/>
    </source>
</evidence>
<evidence type="ECO:0000256" key="1">
    <source>
        <dbReference type="ARBA" id="ARBA00002566"/>
    </source>
</evidence>
<evidence type="ECO:0000256" key="15">
    <source>
        <dbReference type="ARBA" id="ARBA00023128"/>
    </source>
</evidence>
<evidence type="ECO:0000256" key="5">
    <source>
        <dbReference type="ARBA" id="ARBA00022448"/>
    </source>
</evidence>
<dbReference type="GO" id="GO:0005743">
    <property type="term" value="C:mitochondrial inner membrane"/>
    <property type="evidence" value="ECO:0007669"/>
    <property type="project" value="UniProtKB-SubCell"/>
</dbReference>
<geneLocation type="mitochondrion" evidence="23"/>
<sequence>MASLRKTHPLLKIANEALVDLPTPSNISLWWNFGSLLGLCLIAQIITGLFLAMHYTPDIMSAFSSIAHICRDVNFGWLIRNVHANGASFFFICIYLHIGRGLYYGSYLYKETWNIGVILLLLVMMTAFVGYVLPWGQMSFWGATVITNLLSAIPYVGNSLVQWIWGGFSVDNATLTRFFAFHFLLPFIIAAAAVLHLLFLHETGSNNPTGLSSNTDKIPFHPYFSYKDLMGFAILLLALISLALFSPNYLGDPDNFTPANPLVTPPHIKPEWYFLFAYAILRSIPNKLGGVLALLASILVLMIIPLLHTSNQRSLTFRPLSQLTFWLLIANVAILTWIGGMPVKHPYIIIGQVASFLYFFIFLMLLPTTGWLENKLLKLY</sequence>
<dbReference type="InterPro" id="IPR036150">
    <property type="entry name" value="Cyt_b/b6_C_sf"/>
</dbReference>
<evidence type="ECO:0000256" key="11">
    <source>
        <dbReference type="ARBA" id="ARBA00022982"/>
    </source>
</evidence>
<comment type="similarity">
    <text evidence="17 20">Belongs to the cytochrome b family.</text>
</comment>
<feature type="domain" description="Cytochrome b/b6 C-terminal region profile" evidence="22">
    <location>
        <begin position="210"/>
        <end position="380"/>
    </location>
</feature>
<evidence type="ECO:0000256" key="6">
    <source>
        <dbReference type="ARBA" id="ARBA00022617"/>
    </source>
</evidence>
<keyword evidence="8 20" id="KW-0812">Transmembrane</keyword>
<dbReference type="EMBL" id="KM277942">
    <property type="protein sequence ID" value="AIZ76665.1"/>
    <property type="molecule type" value="Genomic_DNA"/>
</dbReference>
<gene>
    <name evidence="23" type="primary">CYTB</name>
</gene>
<keyword evidence="10" id="KW-0999">Mitochondrion inner membrane</keyword>
<reference evidence="23" key="1">
    <citation type="submission" date="2014-08" db="EMBL/GenBank/DDBJ databases">
        <title>New complete mitochondrial genome of the Odontobutis yaluensis: Genome description and phylogenetic performance.</title>
        <authorList>
            <person name="Yin S."/>
            <person name="Zang X."/>
            <person name="Hou X."/>
        </authorList>
    </citation>
    <scope>NUCLEOTIDE SEQUENCE</scope>
</reference>
<dbReference type="GO" id="GO:0006122">
    <property type="term" value="P:mitochondrial electron transport, ubiquinol to cytochrome c"/>
    <property type="evidence" value="ECO:0007669"/>
    <property type="project" value="TreeGrafter"/>
</dbReference>
<evidence type="ECO:0000256" key="8">
    <source>
        <dbReference type="ARBA" id="ARBA00022692"/>
    </source>
</evidence>
<comment type="cofactor">
    <cofactor evidence="20">
        <name>heme b</name>
        <dbReference type="ChEBI" id="CHEBI:60344"/>
    </cofactor>
    <text evidence="20">Binds 2 heme groups non-covalently.</text>
</comment>
<dbReference type="InterPro" id="IPR030689">
    <property type="entry name" value="Cytochrome_b"/>
</dbReference>
<evidence type="ECO:0000259" key="22">
    <source>
        <dbReference type="PROSITE" id="PS51003"/>
    </source>
</evidence>
<dbReference type="InterPro" id="IPR016174">
    <property type="entry name" value="Di-haem_cyt_TM"/>
</dbReference>
<dbReference type="GO" id="GO:0008121">
    <property type="term" value="F:quinol-cytochrome-c reductase activity"/>
    <property type="evidence" value="ECO:0007669"/>
    <property type="project" value="InterPro"/>
</dbReference>